<sequence>MAEEPNRDCIDNRALSTHSCKTKNFLLSIPHCGTRNALGLSETIFEEHIVGDLREKEKRKGDDDDGKSTTMEDMKMKEAALKILKRSLPSSSQLVVFDLDYKPNMVQ</sequence>
<dbReference type="Proteomes" id="UP001141806">
    <property type="component" value="Unassembled WGS sequence"/>
</dbReference>
<dbReference type="EMBL" id="JAMYWD010000004">
    <property type="protein sequence ID" value="KAJ4972820.1"/>
    <property type="molecule type" value="Genomic_DNA"/>
</dbReference>
<protein>
    <submittedName>
        <fullName evidence="1">Uncharacterized protein</fullName>
    </submittedName>
</protein>
<organism evidence="1 2">
    <name type="scientific">Protea cynaroides</name>
    <dbReference type="NCBI Taxonomy" id="273540"/>
    <lineage>
        <taxon>Eukaryota</taxon>
        <taxon>Viridiplantae</taxon>
        <taxon>Streptophyta</taxon>
        <taxon>Embryophyta</taxon>
        <taxon>Tracheophyta</taxon>
        <taxon>Spermatophyta</taxon>
        <taxon>Magnoliopsida</taxon>
        <taxon>Proteales</taxon>
        <taxon>Proteaceae</taxon>
        <taxon>Protea</taxon>
    </lineage>
</organism>
<evidence type="ECO:0000313" key="2">
    <source>
        <dbReference type="Proteomes" id="UP001141806"/>
    </source>
</evidence>
<gene>
    <name evidence="1" type="ORF">NE237_005994</name>
</gene>
<comment type="caution">
    <text evidence="1">The sequence shown here is derived from an EMBL/GenBank/DDBJ whole genome shotgun (WGS) entry which is preliminary data.</text>
</comment>
<reference evidence="1" key="1">
    <citation type="journal article" date="2023" name="Plant J.">
        <title>The genome of the king protea, Protea cynaroides.</title>
        <authorList>
            <person name="Chang J."/>
            <person name="Duong T.A."/>
            <person name="Schoeman C."/>
            <person name="Ma X."/>
            <person name="Roodt D."/>
            <person name="Barker N."/>
            <person name="Li Z."/>
            <person name="Van de Peer Y."/>
            <person name="Mizrachi E."/>
        </authorList>
    </citation>
    <scope>NUCLEOTIDE SEQUENCE</scope>
    <source>
        <tissue evidence="1">Young leaves</tissue>
    </source>
</reference>
<keyword evidence="2" id="KW-1185">Reference proteome</keyword>
<proteinExistence type="predicted"/>
<accession>A0A9Q0QUR2</accession>
<name>A0A9Q0QUR2_9MAGN</name>
<evidence type="ECO:0000313" key="1">
    <source>
        <dbReference type="EMBL" id="KAJ4972820.1"/>
    </source>
</evidence>
<dbReference type="AlphaFoldDB" id="A0A9Q0QUR2"/>